<dbReference type="EMBL" id="JAOQIO010000077">
    <property type="protein sequence ID" value="MCU6794257.1"/>
    <property type="molecule type" value="Genomic_DNA"/>
</dbReference>
<comment type="caution">
    <text evidence="1">The sequence shown here is derived from an EMBL/GenBank/DDBJ whole genome shotgun (WGS) entry which is preliminary data.</text>
</comment>
<dbReference type="SUPFAM" id="SSF74650">
    <property type="entry name" value="Galactose mutarotase-like"/>
    <property type="match status" value="1"/>
</dbReference>
<dbReference type="Gene3D" id="2.70.98.10">
    <property type="match status" value="1"/>
</dbReference>
<dbReference type="Pfam" id="PF01263">
    <property type="entry name" value="Aldose_epim"/>
    <property type="match status" value="1"/>
</dbReference>
<keyword evidence="2" id="KW-1185">Reference proteome</keyword>
<dbReference type="RefSeq" id="WP_262685430.1">
    <property type="nucleotide sequence ID" value="NZ_JAOQIO010000077.1"/>
</dbReference>
<dbReference type="InterPro" id="IPR008183">
    <property type="entry name" value="Aldose_1/G6P_1-epimerase"/>
</dbReference>
<evidence type="ECO:0000313" key="1">
    <source>
        <dbReference type="EMBL" id="MCU6794257.1"/>
    </source>
</evidence>
<accession>A0ABT2UI21</accession>
<sequence length="335" mass="37839">MSQASVQNVQFYDEPAIQLNAGGYQAVIVPGRGANMVELSRPEEGLSFLRIPGTIEQLRESGQRYGIPPLFPPNRIEGGKFSTPHRDYTFPLNSSDGKVFMHGILHKRPWQIQSSSVREDGSVEVSLLMNMNRDGDMFAYYPHEFTYVLTYFLSEHGLEQQIRITNLSDEPMPLGVGFHTALKVPFHQEGQEQDYTLRVSVDKQWELNSEFLPTGVLLPLDETDRELRQDGIRPTGEAYARHLTGRAIQHKGSDFYGAVLTDQQRQISLVYEVDPSFGHWTIWNDDGVSGFICPEPQTWAINAPNISLPDEITGFQLLAPGAEWTASSRLYVEHQ</sequence>
<proteinExistence type="predicted"/>
<name>A0ABT2UI21_9BACL</name>
<dbReference type="CDD" id="cd01081">
    <property type="entry name" value="Aldose_epim"/>
    <property type="match status" value="1"/>
</dbReference>
<protein>
    <submittedName>
        <fullName evidence="1">Aldose 1-epimerase</fullName>
    </submittedName>
</protein>
<dbReference type="InterPro" id="IPR014718">
    <property type="entry name" value="GH-type_carb-bd"/>
</dbReference>
<organism evidence="1 2">
    <name type="scientific">Paenibacillus baimaensis</name>
    <dbReference type="NCBI Taxonomy" id="2982185"/>
    <lineage>
        <taxon>Bacteria</taxon>
        <taxon>Bacillati</taxon>
        <taxon>Bacillota</taxon>
        <taxon>Bacilli</taxon>
        <taxon>Bacillales</taxon>
        <taxon>Paenibacillaceae</taxon>
        <taxon>Paenibacillus</taxon>
    </lineage>
</organism>
<gene>
    <name evidence="1" type="ORF">OB236_19300</name>
</gene>
<dbReference type="Proteomes" id="UP001652445">
    <property type="component" value="Unassembled WGS sequence"/>
</dbReference>
<reference evidence="1 2" key="1">
    <citation type="submission" date="2022-09" db="EMBL/GenBank/DDBJ databases">
        <authorList>
            <person name="Han X.L."/>
            <person name="Wang Q."/>
            <person name="Lu T."/>
        </authorList>
    </citation>
    <scope>NUCLEOTIDE SEQUENCE [LARGE SCALE GENOMIC DNA]</scope>
    <source>
        <strain evidence="1 2">WQ 127069</strain>
    </source>
</reference>
<evidence type="ECO:0000313" key="2">
    <source>
        <dbReference type="Proteomes" id="UP001652445"/>
    </source>
</evidence>
<dbReference type="InterPro" id="IPR011013">
    <property type="entry name" value="Gal_mutarotase_sf_dom"/>
</dbReference>